<dbReference type="InterPro" id="IPR036374">
    <property type="entry name" value="OxRdtase_Mopterin-bd_sf"/>
</dbReference>
<dbReference type="PANTHER" id="PTHR19372">
    <property type="entry name" value="SULFITE REDUCTASE"/>
    <property type="match status" value="1"/>
</dbReference>
<proteinExistence type="predicted"/>
<evidence type="ECO:0000256" key="3">
    <source>
        <dbReference type="ARBA" id="ARBA00022723"/>
    </source>
</evidence>
<dbReference type="SUPFAM" id="SSF81296">
    <property type="entry name" value="E set domains"/>
    <property type="match status" value="1"/>
</dbReference>
<gene>
    <name evidence="7" type="ORF">GCM10023226_36640</name>
</gene>
<dbReference type="PANTHER" id="PTHR19372:SF7">
    <property type="entry name" value="SULFITE OXIDASE, MITOCHONDRIAL"/>
    <property type="match status" value="1"/>
</dbReference>
<reference evidence="8" key="1">
    <citation type="journal article" date="2019" name="Int. J. Syst. Evol. Microbiol.">
        <title>The Global Catalogue of Microorganisms (GCM) 10K type strain sequencing project: providing services to taxonomists for standard genome sequencing and annotation.</title>
        <authorList>
            <consortium name="The Broad Institute Genomics Platform"/>
            <consortium name="The Broad Institute Genome Sequencing Center for Infectious Disease"/>
            <person name="Wu L."/>
            <person name="Ma J."/>
        </authorList>
    </citation>
    <scope>NUCLEOTIDE SEQUENCE [LARGE SCALE GENOMIC DNA]</scope>
    <source>
        <strain evidence="8">JCM 18127</strain>
    </source>
</reference>
<sequence length="428" mass="46630">MRDMAIDHVPAVHVPPLGERVPRRAVLAGGVAAGLVLGAGQLGAGLLGSGAAAGAPSILKPLPPERFTDFGTNAEMRWESVDPRRYLTPQADLFVRNHTATPRVDPATYRLRVFGDGLREARNEARAHELSLRDLRRLPVTRILGVHECTGNGRSFFRTQQGQSVSGTAWTLGSVGAVVWEGVRLRDVLRSLGVRGDAVSVQATGLDAPFVSGGTDYGRVRRPFPVQKALDDALLAWGGDGEALLPDHGYPLRLVLPGWVGIASIKWLGSLEISRGQLTSPWNTTFYRMTGGGYPPDSPPLTVNPVRSALELPWRAALPRRPELTLTGRSWSGLAPVRRVEVSTDGGERWTEARLERRGGVHGRGGTRAVRGHGWTRWSHSWRRPTSGEHEVLVRATDQRGRTQPLETPYNDAGYFFDAVVRHPVTVG</sequence>
<feature type="domain" description="Moybdenum cofactor oxidoreductase dimerisation" evidence="6">
    <location>
        <begin position="321"/>
        <end position="413"/>
    </location>
</feature>
<keyword evidence="4" id="KW-0560">Oxidoreductase</keyword>
<keyword evidence="2" id="KW-0500">Molybdenum</keyword>
<keyword evidence="3" id="KW-0479">Metal-binding</keyword>
<dbReference type="Proteomes" id="UP001500621">
    <property type="component" value="Unassembled WGS sequence"/>
</dbReference>
<dbReference type="EMBL" id="BAABIM010000004">
    <property type="protein sequence ID" value="GAA4694981.1"/>
    <property type="molecule type" value="Genomic_DNA"/>
</dbReference>
<evidence type="ECO:0000259" key="6">
    <source>
        <dbReference type="Pfam" id="PF03404"/>
    </source>
</evidence>
<dbReference type="SUPFAM" id="SSF56524">
    <property type="entry name" value="Oxidoreductase molybdopterin-binding domain"/>
    <property type="match status" value="1"/>
</dbReference>
<evidence type="ECO:0000256" key="4">
    <source>
        <dbReference type="ARBA" id="ARBA00023002"/>
    </source>
</evidence>
<name>A0ABP8WUQ4_9ACTN</name>
<comment type="cofactor">
    <cofactor evidence="1">
        <name>Mo-molybdopterin</name>
        <dbReference type="ChEBI" id="CHEBI:71302"/>
    </cofactor>
</comment>
<dbReference type="InterPro" id="IPR000572">
    <property type="entry name" value="OxRdtase_Mopterin-bd_dom"/>
</dbReference>
<evidence type="ECO:0000313" key="7">
    <source>
        <dbReference type="EMBL" id="GAA4694981.1"/>
    </source>
</evidence>
<evidence type="ECO:0000259" key="5">
    <source>
        <dbReference type="Pfam" id="PF00174"/>
    </source>
</evidence>
<dbReference type="InterPro" id="IPR005066">
    <property type="entry name" value="MoCF_OxRdtse_dimer"/>
</dbReference>
<dbReference type="Pfam" id="PF00174">
    <property type="entry name" value="Oxidored_molyb"/>
    <property type="match status" value="1"/>
</dbReference>
<dbReference type="Gene3D" id="2.60.40.650">
    <property type="match status" value="1"/>
</dbReference>
<dbReference type="InterPro" id="IPR008335">
    <property type="entry name" value="Mopterin_OxRdtase_euk"/>
</dbReference>
<dbReference type="PROSITE" id="PS51318">
    <property type="entry name" value="TAT"/>
    <property type="match status" value="1"/>
</dbReference>
<evidence type="ECO:0000256" key="2">
    <source>
        <dbReference type="ARBA" id="ARBA00022505"/>
    </source>
</evidence>
<dbReference type="InterPro" id="IPR014756">
    <property type="entry name" value="Ig_E-set"/>
</dbReference>
<accession>A0ABP8WUQ4</accession>
<organism evidence="7 8">
    <name type="scientific">Nocardioides nanhaiensis</name>
    <dbReference type="NCBI Taxonomy" id="1476871"/>
    <lineage>
        <taxon>Bacteria</taxon>
        <taxon>Bacillati</taxon>
        <taxon>Actinomycetota</taxon>
        <taxon>Actinomycetes</taxon>
        <taxon>Propionibacteriales</taxon>
        <taxon>Nocardioidaceae</taxon>
        <taxon>Nocardioides</taxon>
    </lineage>
</organism>
<protein>
    <submittedName>
        <fullName evidence="7">Sulfite oxidase</fullName>
    </submittedName>
</protein>
<dbReference type="PRINTS" id="PR00407">
    <property type="entry name" value="EUMOPTERIN"/>
</dbReference>
<feature type="domain" description="Oxidoreductase molybdopterin-binding" evidence="5">
    <location>
        <begin position="98"/>
        <end position="282"/>
    </location>
</feature>
<comment type="caution">
    <text evidence="7">The sequence shown here is derived from an EMBL/GenBank/DDBJ whole genome shotgun (WGS) entry which is preliminary data.</text>
</comment>
<dbReference type="InterPro" id="IPR006311">
    <property type="entry name" value="TAT_signal"/>
</dbReference>
<keyword evidence="8" id="KW-1185">Reference proteome</keyword>
<dbReference type="Gene3D" id="3.90.420.10">
    <property type="entry name" value="Oxidoreductase, molybdopterin-binding domain"/>
    <property type="match status" value="1"/>
</dbReference>
<evidence type="ECO:0000256" key="1">
    <source>
        <dbReference type="ARBA" id="ARBA00001924"/>
    </source>
</evidence>
<dbReference type="Pfam" id="PF03404">
    <property type="entry name" value="Mo-co_dimer"/>
    <property type="match status" value="1"/>
</dbReference>
<evidence type="ECO:0000313" key="8">
    <source>
        <dbReference type="Proteomes" id="UP001500621"/>
    </source>
</evidence>